<dbReference type="PROSITE" id="PS00455">
    <property type="entry name" value="AMP_BINDING"/>
    <property type="match status" value="1"/>
</dbReference>
<name>A0A7R9HCM7_TIMPO</name>
<dbReference type="InterPro" id="IPR042099">
    <property type="entry name" value="ANL_N_sf"/>
</dbReference>
<protein>
    <recommendedName>
        <fullName evidence="1">AMP-dependent synthetase/ligase domain-containing protein</fullName>
    </recommendedName>
</protein>
<dbReference type="InterPro" id="IPR000873">
    <property type="entry name" value="AMP-dep_synth/lig_dom"/>
</dbReference>
<proteinExistence type="predicted"/>
<dbReference type="Gene3D" id="3.40.50.12780">
    <property type="entry name" value="N-terminal domain of ligase-like"/>
    <property type="match status" value="1"/>
</dbReference>
<accession>A0A7R9HCM7</accession>
<dbReference type="InterPro" id="IPR020845">
    <property type="entry name" value="AMP-binding_CS"/>
</dbReference>
<dbReference type="SUPFAM" id="SSF56801">
    <property type="entry name" value="Acetyl-CoA synthetase-like"/>
    <property type="match status" value="1"/>
</dbReference>
<dbReference type="EMBL" id="OD010464">
    <property type="protein sequence ID" value="CAD7416112.1"/>
    <property type="molecule type" value="Genomic_DNA"/>
</dbReference>
<evidence type="ECO:0000259" key="1">
    <source>
        <dbReference type="Pfam" id="PF00501"/>
    </source>
</evidence>
<feature type="domain" description="AMP-dependent synthetase/ligase" evidence="1">
    <location>
        <begin position="14"/>
        <end position="54"/>
    </location>
</feature>
<dbReference type="AlphaFoldDB" id="A0A7R9HCM7"/>
<sequence>MATSEGIARLLEIQKSIQPDDGTAIHYTSGTTGSPKAALLSHRNIINAGYWFASQTGMKKITNIMVGQDVYNRKAKLVKPLDVTSIFNTLFPLDVVDAKRVIVVMSVKNNLTPYVQLEKYGGNSAVFNRIEWQELGSYNMVIIREKQDAGLKQVAYLAPSWERLFDVWDLIEVVINTQDM</sequence>
<organism evidence="2">
    <name type="scientific">Timema poppense</name>
    <name type="common">Walking stick</name>
    <dbReference type="NCBI Taxonomy" id="170557"/>
    <lineage>
        <taxon>Eukaryota</taxon>
        <taxon>Metazoa</taxon>
        <taxon>Ecdysozoa</taxon>
        <taxon>Arthropoda</taxon>
        <taxon>Hexapoda</taxon>
        <taxon>Insecta</taxon>
        <taxon>Pterygota</taxon>
        <taxon>Neoptera</taxon>
        <taxon>Polyneoptera</taxon>
        <taxon>Phasmatodea</taxon>
        <taxon>Timematodea</taxon>
        <taxon>Timematoidea</taxon>
        <taxon>Timematidae</taxon>
        <taxon>Timema</taxon>
    </lineage>
</organism>
<reference evidence="2" key="1">
    <citation type="submission" date="2020-11" db="EMBL/GenBank/DDBJ databases">
        <authorList>
            <person name="Tran Van P."/>
        </authorList>
    </citation>
    <scope>NUCLEOTIDE SEQUENCE</scope>
</reference>
<gene>
    <name evidence="2" type="ORF">TPSB3V08_LOCUS10805</name>
</gene>
<dbReference type="Pfam" id="PF00501">
    <property type="entry name" value="AMP-binding"/>
    <property type="match status" value="1"/>
</dbReference>
<evidence type="ECO:0000313" key="2">
    <source>
        <dbReference type="EMBL" id="CAD7416112.1"/>
    </source>
</evidence>